<evidence type="ECO:0000313" key="4">
    <source>
        <dbReference type="Proteomes" id="UP000596742"/>
    </source>
</evidence>
<dbReference type="AlphaFoldDB" id="A0A8B6FND6"/>
<feature type="transmembrane region" description="Helical" evidence="1">
    <location>
        <begin position="7"/>
        <end position="27"/>
    </location>
</feature>
<dbReference type="EMBL" id="UYJE01007075">
    <property type="protein sequence ID" value="VDI51530.1"/>
    <property type="molecule type" value="Genomic_DNA"/>
</dbReference>
<evidence type="ECO:0000256" key="1">
    <source>
        <dbReference type="SAM" id="Phobius"/>
    </source>
</evidence>
<comment type="caution">
    <text evidence="3">The sequence shown here is derived from an EMBL/GenBank/DDBJ whole genome shotgun (WGS) entry which is preliminary data.</text>
</comment>
<evidence type="ECO:0000259" key="2">
    <source>
        <dbReference type="Pfam" id="PF12248"/>
    </source>
</evidence>
<name>A0A8B6FND6_MYTGA</name>
<keyword evidence="1" id="KW-0812">Transmembrane</keyword>
<dbReference type="OrthoDB" id="6146653at2759"/>
<proteinExistence type="predicted"/>
<reference evidence="3" key="1">
    <citation type="submission" date="2018-11" db="EMBL/GenBank/DDBJ databases">
        <authorList>
            <person name="Alioto T."/>
            <person name="Alioto T."/>
        </authorList>
    </citation>
    <scope>NUCLEOTIDE SEQUENCE</scope>
</reference>
<accession>A0A8B6FND6</accession>
<feature type="domain" description="Farnesoic acid O-methyl transferase" evidence="2">
    <location>
        <begin position="60"/>
        <end position="177"/>
    </location>
</feature>
<keyword evidence="1" id="KW-0472">Membrane</keyword>
<protein>
    <recommendedName>
        <fullName evidence="2">Farnesoic acid O-methyl transferase domain-containing protein</fullName>
    </recommendedName>
</protein>
<feature type="transmembrane region" description="Helical" evidence="1">
    <location>
        <begin position="243"/>
        <end position="262"/>
    </location>
</feature>
<gene>
    <name evidence="3" type="ORF">MGAL_10B067649</name>
</gene>
<dbReference type="PANTHER" id="PTHR36695">
    <property type="entry name" value="AGAP008648-PA"/>
    <property type="match status" value="1"/>
</dbReference>
<keyword evidence="4" id="KW-1185">Reference proteome</keyword>
<keyword evidence="1" id="KW-1133">Transmembrane helix</keyword>
<dbReference type="Pfam" id="PF12248">
    <property type="entry name" value="Methyltransf_FA"/>
    <property type="match status" value="1"/>
</dbReference>
<dbReference type="InterPro" id="IPR022041">
    <property type="entry name" value="Methyltransf_FA"/>
</dbReference>
<sequence>MECLRSLYMSYIIVAVYGIKLLSAIAIHTDNVGRKDSRNYSSYDIYTHLTPYGILPVDGVSFEFQVKACNDAFVLLSSANDLNSTVLYEIVIGSRANTVIVIRRKYGGKTALMTGVKAIVLFCDEYTKLFVNWSNSGRITLGNDSHTFIDWTDPNPLQIEGYGIMTGMGSNGSWIFNLEETTCECECTTNIPNLSNYTHAELLDILAPEITKIRQHLLVDNTQLSSTIRRLTSAPDDRTSSKGVGLIAVILFVSMIGTVIVIDISRLVKQSKPIWQLCRHICSKVNIGSIKNKY</sequence>
<dbReference type="Proteomes" id="UP000596742">
    <property type="component" value="Unassembled WGS sequence"/>
</dbReference>
<evidence type="ECO:0000313" key="3">
    <source>
        <dbReference type="EMBL" id="VDI51530.1"/>
    </source>
</evidence>
<dbReference type="PANTHER" id="PTHR36695:SF12">
    <property type="entry name" value="AGAP008648-PA"/>
    <property type="match status" value="1"/>
</dbReference>
<organism evidence="3 4">
    <name type="scientific">Mytilus galloprovincialis</name>
    <name type="common">Mediterranean mussel</name>
    <dbReference type="NCBI Taxonomy" id="29158"/>
    <lineage>
        <taxon>Eukaryota</taxon>
        <taxon>Metazoa</taxon>
        <taxon>Spiralia</taxon>
        <taxon>Lophotrochozoa</taxon>
        <taxon>Mollusca</taxon>
        <taxon>Bivalvia</taxon>
        <taxon>Autobranchia</taxon>
        <taxon>Pteriomorphia</taxon>
        <taxon>Mytilida</taxon>
        <taxon>Mytiloidea</taxon>
        <taxon>Mytilidae</taxon>
        <taxon>Mytilinae</taxon>
        <taxon>Mytilus</taxon>
    </lineage>
</organism>